<feature type="region of interest" description="Disordered" evidence="1">
    <location>
        <begin position="45"/>
        <end position="73"/>
    </location>
</feature>
<evidence type="ECO:0000313" key="2">
    <source>
        <dbReference type="EMBL" id="CAB5033161.1"/>
    </source>
</evidence>
<gene>
    <name evidence="2" type="ORF">UFOPK4112_01901</name>
</gene>
<name>A0A6J7RWD6_9ZZZZ</name>
<sequence length="268" mass="28346">MPVVPVLVVIRGGRPRGCGSAHRRQVGAERGPGLLDHEVAAVTPGGRQSLGTHERHRGRGGSRHLRHRGASRSLGEDAVDRIEQLVLVGIDAVGDAPDGGGNPGLGMVIEDPLLFLVLGLGDDRPQGLPECLAVIILRQNGGRMQLAAGGCLHEVELGDRTGRVVDQRELAKVVARDPVVGLGKRVEPFALDDLGPLALHRAADREAGQDALADFRPRILAIGGPREEDADTDGLLIGKRFDRDGLADGLELVVLLADVPAPCTERTY</sequence>
<organism evidence="2">
    <name type="scientific">freshwater metagenome</name>
    <dbReference type="NCBI Taxonomy" id="449393"/>
    <lineage>
        <taxon>unclassified sequences</taxon>
        <taxon>metagenomes</taxon>
        <taxon>ecological metagenomes</taxon>
    </lineage>
</organism>
<reference evidence="2" key="1">
    <citation type="submission" date="2020-05" db="EMBL/GenBank/DDBJ databases">
        <authorList>
            <person name="Chiriac C."/>
            <person name="Salcher M."/>
            <person name="Ghai R."/>
            <person name="Kavagutti S V."/>
        </authorList>
    </citation>
    <scope>NUCLEOTIDE SEQUENCE</scope>
</reference>
<accession>A0A6J7RWD6</accession>
<dbReference type="EMBL" id="CAFBPM010000040">
    <property type="protein sequence ID" value="CAB5033161.1"/>
    <property type="molecule type" value="Genomic_DNA"/>
</dbReference>
<protein>
    <submittedName>
        <fullName evidence="2">Unannotated protein</fullName>
    </submittedName>
</protein>
<proteinExistence type="predicted"/>
<feature type="compositionally biased region" description="Basic residues" evidence="1">
    <location>
        <begin position="54"/>
        <end position="70"/>
    </location>
</feature>
<evidence type="ECO:0000256" key="1">
    <source>
        <dbReference type="SAM" id="MobiDB-lite"/>
    </source>
</evidence>
<dbReference type="AlphaFoldDB" id="A0A6J7RWD6"/>